<evidence type="ECO:0000256" key="3">
    <source>
        <dbReference type="ARBA" id="ARBA00022989"/>
    </source>
</evidence>
<sequence>MPRIPRVYRRAYTLLIGTAVATWAWMVFVTFKYDRVPIEPEGKLLGPSLTWLLEMLGAVPSSIALLNVVMVVDVCLRALTVLGAAFAVDLAVGTLITRRRELFARRDPDTDDGTSRFALFRTLAGDRRRTHWTGERTRLVVLGTLFFYLTYVCYRNLKSDLPFVRPDPDREPGHVKALSYDRELHVMDRVLFFGHDPSDVLHAVFGTTISAHVLSQVYLTYLPLVILLVVVWLVWSRNVSFGYWFVTSQVVAWTLGTISYYLLPTLGPGIEYQAEYEVLTKTPTTDLMESITNGRAGVLYDPLVEGALNSVAGFASLHVTITVLWALMVQYTVRSTILKWVFWVNAGLTVIATLYFGWHYVADDIAGIAIAVFSFYVGGLASGQKFDRGTGSHPTTTTSKVPVEKH</sequence>
<keyword evidence="9" id="KW-1185">Reference proteome</keyword>
<comment type="subcellular location">
    <subcellularLocation>
        <location evidence="1">Membrane</location>
        <topology evidence="1">Multi-pass membrane protein</topology>
    </subcellularLocation>
</comment>
<dbReference type="PANTHER" id="PTHR31310:SF7">
    <property type="entry name" value="PA-PHOSPHATASE RELATED-FAMILY PROTEIN DDB_G0268928"/>
    <property type="match status" value="1"/>
</dbReference>
<dbReference type="EMBL" id="QGDD01000007">
    <property type="protein sequence ID" value="PWN01889.1"/>
    <property type="molecule type" value="Genomic_DNA"/>
</dbReference>
<organism evidence="8 9">
    <name type="scientific">Nocardioides silvaticus</name>
    <dbReference type="NCBI Taxonomy" id="2201891"/>
    <lineage>
        <taxon>Bacteria</taxon>
        <taxon>Bacillati</taxon>
        <taxon>Actinomycetota</taxon>
        <taxon>Actinomycetes</taxon>
        <taxon>Propionibacteriales</taxon>
        <taxon>Nocardioidaceae</taxon>
        <taxon>Nocardioides</taxon>
    </lineage>
</organism>
<accession>A0A316TFD1</accession>
<keyword evidence="3 6" id="KW-1133">Transmembrane helix</keyword>
<keyword evidence="4 6" id="KW-0472">Membrane</keyword>
<keyword evidence="2 6" id="KW-0812">Transmembrane</keyword>
<evidence type="ECO:0000256" key="5">
    <source>
        <dbReference type="SAM" id="MobiDB-lite"/>
    </source>
</evidence>
<evidence type="ECO:0000256" key="2">
    <source>
        <dbReference type="ARBA" id="ARBA00022692"/>
    </source>
</evidence>
<dbReference type="Proteomes" id="UP000245507">
    <property type="component" value="Unassembled WGS sequence"/>
</dbReference>
<evidence type="ECO:0000259" key="7">
    <source>
        <dbReference type="Pfam" id="PF14378"/>
    </source>
</evidence>
<feature type="domain" description="Inositolphosphotransferase Aur1/Ipt1" evidence="7">
    <location>
        <begin position="182"/>
        <end position="376"/>
    </location>
</feature>
<name>A0A316TFD1_9ACTN</name>
<feature type="region of interest" description="Disordered" evidence="5">
    <location>
        <begin position="386"/>
        <end position="406"/>
    </location>
</feature>
<feature type="transmembrane region" description="Helical" evidence="6">
    <location>
        <begin position="340"/>
        <end position="359"/>
    </location>
</feature>
<feature type="transmembrane region" description="Helical" evidence="6">
    <location>
        <begin position="218"/>
        <end position="235"/>
    </location>
</feature>
<protein>
    <submittedName>
        <fullName evidence="8">Inositol phosphorylceramide synthase</fullName>
    </submittedName>
</protein>
<evidence type="ECO:0000313" key="8">
    <source>
        <dbReference type="EMBL" id="PWN01889.1"/>
    </source>
</evidence>
<dbReference type="Pfam" id="PF14378">
    <property type="entry name" value="PAP2_3"/>
    <property type="match status" value="1"/>
</dbReference>
<feature type="transmembrane region" description="Helical" evidence="6">
    <location>
        <begin position="365"/>
        <end position="383"/>
    </location>
</feature>
<feature type="transmembrane region" description="Helical" evidence="6">
    <location>
        <begin position="242"/>
        <end position="263"/>
    </location>
</feature>
<dbReference type="Gene3D" id="1.20.144.10">
    <property type="entry name" value="Phosphatidic acid phosphatase type 2/haloperoxidase"/>
    <property type="match status" value="1"/>
</dbReference>
<evidence type="ECO:0000256" key="6">
    <source>
        <dbReference type="SAM" id="Phobius"/>
    </source>
</evidence>
<feature type="transmembrane region" description="Helical" evidence="6">
    <location>
        <begin position="12"/>
        <end position="31"/>
    </location>
</feature>
<dbReference type="InterPro" id="IPR052185">
    <property type="entry name" value="IPC_Synthase-Related"/>
</dbReference>
<feature type="transmembrane region" description="Helical" evidence="6">
    <location>
        <begin position="307"/>
        <end position="328"/>
    </location>
</feature>
<dbReference type="CDD" id="cd03386">
    <property type="entry name" value="PAP2_Aur1_like"/>
    <property type="match status" value="1"/>
</dbReference>
<proteinExistence type="predicted"/>
<dbReference type="OrthoDB" id="5171662at2"/>
<comment type="caution">
    <text evidence="8">The sequence shown here is derived from an EMBL/GenBank/DDBJ whole genome shotgun (WGS) entry which is preliminary data.</text>
</comment>
<dbReference type="GO" id="GO:0016020">
    <property type="term" value="C:membrane"/>
    <property type="evidence" value="ECO:0007669"/>
    <property type="project" value="UniProtKB-SubCell"/>
</dbReference>
<dbReference type="AlphaFoldDB" id="A0A316TFD1"/>
<evidence type="ECO:0000256" key="1">
    <source>
        <dbReference type="ARBA" id="ARBA00004141"/>
    </source>
</evidence>
<dbReference type="PANTHER" id="PTHR31310">
    <property type="match status" value="1"/>
</dbReference>
<gene>
    <name evidence="8" type="ORF">DJ010_15150</name>
</gene>
<dbReference type="InterPro" id="IPR026841">
    <property type="entry name" value="Aur1/Ipt1"/>
</dbReference>
<reference evidence="8 9" key="1">
    <citation type="submission" date="2018-05" db="EMBL/GenBank/DDBJ databases">
        <title>Nocardioides silvaticus genome.</title>
        <authorList>
            <person name="Li C."/>
            <person name="Wang G."/>
        </authorList>
    </citation>
    <scope>NUCLEOTIDE SEQUENCE [LARGE SCALE GENOMIC DNA]</scope>
    <source>
        <strain evidence="8 9">CCTCC AB 2018079</strain>
    </source>
</reference>
<evidence type="ECO:0000313" key="9">
    <source>
        <dbReference type="Proteomes" id="UP000245507"/>
    </source>
</evidence>
<feature type="transmembrane region" description="Helical" evidence="6">
    <location>
        <begin position="78"/>
        <end position="96"/>
    </location>
</feature>
<feature type="transmembrane region" description="Helical" evidence="6">
    <location>
        <begin position="137"/>
        <end position="157"/>
    </location>
</feature>
<evidence type="ECO:0000256" key="4">
    <source>
        <dbReference type="ARBA" id="ARBA00023136"/>
    </source>
</evidence>